<keyword evidence="1" id="KW-1133">Transmembrane helix</keyword>
<proteinExistence type="predicted"/>
<evidence type="ECO:0000313" key="3">
    <source>
        <dbReference type="EMBL" id="MDG3003603.1"/>
    </source>
</evidence>
<keyword evidence="1" id="KW-0472">Membrane</keyword>
<dbReference type="Pfam" id="PF04892">
    <property type="entry name" value="VanZ"/>
    <property type="match status" value="1"/>
</dbReference>
<dbReference type="InterPro" id="IPR006976">
    <property type="entry name" value="VanZ-like"/>
</dbReference>
<gene>
    <name evidence="3" type="ORF">PZE19_07475</name>
</gene>
<dbReference type="PANTHER" id="PTHR36834">
    <property type="entry name" value="MEMBRANE PROTEIN-RELATED"/>
    <property type="match status" value="1"/>
</dbReference>
<evidence type="ECO:0000256" key="1">
    <source>
        <dbReference type="SAM" id="Phobius"/>
    </source>
</evidence>
<evidence type="ECO:0000313" key="4">
    <source>
        <dbReference type="Proteomes" id="UP001216907"/>
    </source>
</evidence>
<sequence length="141" mass="15147">MLRSLLVTLLVVYLFLLLTLTLAYKNAQPPPASERIRLTPFESITRDLSRGGRGFWVNIVGNVVVFTPLGAAFVLLGSRPRLWHAALAGLALSAAIEAAQSRSGSRFSDVDDVILNTLGAALGFVAIDAARHLLRPAREPG</sequence>
<dbReference type="PANTHER" id="PTHR36834:SF1">
    <property type="entry name" value="INTEGRAL MEMBRANE PROTEIN"/>
    <property type="match status" value="1"/>
</dbReference>
<dbReference type="RefSeq" id="WP_277859953.1">
    <property type="nucleotide sequence ID" value="NZ_JARRAG010000001.1"/>
</dbReference>
<dbReference type="Proteomes" id="UP001216907">
    <property type="component" value="Unassembled WGS sequence"/>
</dbReference>
<accession>A0ABT6F7R0</accession>
<keyword evidence="4" id="KW-1185">Reference proteome</keyword>
<feature type="domain" description="VanZ-like" evidence="2">
    <location>
        <begin position="11"/>
        <end position="127"/>
    </location>
</feature>
<name>A0ABT6F7R0_9BACT</name>
<feature type="transmembrane region" description="Helical" evidence="1">
    <location>
        <begin position="55"/>
        <end position="75"/>
    </location>
</feature>
<evidence type="ECO:0000259" key="2">
    <source>
        <dbReference type="Pfam" id="PF04892"/>
    </source>
</evidence>
<reference evidence="3 4" key="1">
    <citation type="submission" date="2023-03" db="EMBL/GenBank/DDBJ databases">
        <title>Paludisphaera mucosa sp. nov. a novel planctomycete from northern fen.</title>
        <authorList>
            <person name="Ivanova A."/>
        </authorList>
    </citation>
    <scope>NUCLEOTIDE SEQUENCE [LARGE SCALE GENOMIC DNA]</scope>
    <source>
        <strain evidence="3 4">Pla2</strain>
    </source>
</reference>
<dbReference type="InterPro" id="IPR053150">
    <property type="entry name" value="Teicoplanin_resist-assoc"/>
</dbReference>
<protein>
    <submittedName>
        <fullName evidence="3">VanZ family protein</fullName>
    </submittedName>
</protein>
<comment type="caution">
    <text evidence="3">The sequence shown here is derived from an EMBL/GenBank/DDBJ whole genome shotgun (WGS) entry which is preliminary data.</text>
</comment>
<organism evidence="3 4">
    <name type="scientific">Paludisphaera mucosa</name>
    <dbReference type="NCBI Taxonomy" id="3030827"/>
    <lineage>
        <taxon>Bacteria</taxon>
        <taxon>Pseudomonadati</taxon>
        <taxon>Planctomycetota</taxon>
        <taxon>Planctomycetia</taxon>
        <taxon>Isosphaerales</taxon>
        <taxon>Isosphaeraceae</taxon>
        <taxon>Paludisphaera</taxon>
    </lineage>
</organism>
<dbReference type="EMBL" id="JARRAG010000001">
    <property type="protein sequence ID" value="MDG3003603.1"/>
    <property type="molecule type" value="Genomic_DNA"/>
</dbReference>
<keyword evidence="1" id="KW-0812">Transmembrane</keyword>